<accession>A0ABW6Y5A1</accession>
<dbReference type="Proteomes" id="UP001603013">
    <property type="component" value="Unassembled WGS sequence"/>
</dbReference>
<sequence length="78" mass="8755">MTTDPSEYDKVMPIVAAHLAKVERAVGRTRTSHARQPYATARQALVEALHDEDAQDVPHQVVDEFARRISEEPGMLPF</sequence>
<proteinExistence type="predicted"/>
<comment type="caution">
    <text evidence="1">The sequence shown here is derived from an EMBL/GenBank/DDBJ whole genome shotgun (WGS) entry which is preliminary data.</text>
</comment>
<dbReference type="EMBL" id="JBIBSM010000001">
    <property type="protein sequence ID" value="MFF8274950.1"/>
    <property type="molecule type" value="Genomic_DNA"/>
</dbReference>
<reference evidence="1 2" key="1">
    <citation type="submission" date="2024-10" db="EMBL/GenBank/DDBJ databases">
        <title>The Natural Products Discovery Center: Release of the First 8490 Sequenced Strains for Exploring Actinobacteria Biosynthetic Diversity.</title>
        <authorList>
            <person name="Kalkreuter E."/>
            <person name="Kautsar S.A."/>
            <person name="Yang D."/>
            <person name="Bader C.D."/>
            <person name="Teijaro C.N."/>
            <person name="Fluegel L."/>
            <person name="Davis C.M."/>
            <person name="Simpson J.R."/>
            <person name="Lauterbach L."/>
            <person name="Steele A.D."/>
            <person name="Gui C."/>
            <person name="Meng S."/>
            <person name="Li G."/>
            <person name="Viehrig K."/>
            <person name="Ye F."/>
            <person name="Su P."/>
            <person name="Kiefer A.F."/>
            <person name="Nichols A."/>
            <person name="Cepeda A.J."/>
            <person name="Yan W."/>
            <person name="Fan B."/>
            <person name="Jiang Y."/>
            <person name="Adhikari A."/>
            <person name="Zheng C.-J."/>
            <person name="Schuster L."/>
            <person name="Cowan T.M."/>
            <person name="Smanski M.J."/>
            <person name="Chevrette M.G."/>
            <person name="De Carvalho L.P.S."/>
            <person name="Shen B."/>
        </authorList>
    </citation>
    <scope>NUCLEOTIDE SEQUENCE [LARGE SCALE GENOMIC DNA]</scope>
    <source>
        <strain evidence="1 2">NPDC015755</strain>
    </source>
</reference>
<protein>
    <submittedName>
        <fullName evidence="1">Uncharacterized protein</fullName>
    </submittedName>
</protein>
<evidence type="ECO:0000313" key="2">
    <source>
        <dbReference type="Proteomes" id="UP001603013"/>
    </source>
</evidence>
<name>A0ABW6Y5A1_9ACTN</name>
<organism evidence="1 2">
    <name type="scientific">Streptomyces lateritius</name>
    <dbReference type="NCBI Taxonomy" id="67313"/>
    <lineage>
        <taxon>Bacteria</taxon>
        <taxon>Bacillati</taxon>
        <taxon>Actinomycetota</taxon>
        <taxon>Actinomycetes</taxon>
        <taxon>Kitasatosporales</taxon>
        <taxon>Streptomycetaceae</taxon>
        <taxon>Streptomyces</taxon>
    </lineage>
</organism>
<keyword evidence="2" id="KW-1185">Reference proteome</keyword>
<evidence type="ECO:0000313" key="1">
    <source>
        <dbReference type="EMBL" id="MFF8274950.1"/>
    </source>
</evidence>
<gene>
    <name evidence="1" type="ORF">ACF05T_02355</name>
</gene>
<dbReference type="RefSeq" id="WP_391932724.1">
    <property type="nucleotide sequence ID" value="NZ_JBIBSM010000001.1"/>
</dbReference>